<reference evidence="5 6" key="1">
    <citation type="journal article" date="2018" name="Nat. Biotechnol.">
        <title>A standardized bacterial taxonomy based on genome phylogeny substantially revises the tree of life.</title>
        <authorList>
            <person name="Parks D.H."/>
            <person name="Chuvochina M."/>
            <person name="Waite D.W."/>
            <person name="Rinke C."/>
            <person name="Skarshewski A."/>
            <person name="Chaumeil P.A."/>
            <person name="Hugenholtz P."/>
        </authorList>
    </citation>
    <scope>NUCLEOTIDE SEQUENCE [LARGE SCALE GENOMIC DNA]</scope>
    <source>
        <strain evidence="3">UBA10185</strain>
        <strain evidence="4">UBA12021</strain>
    </source>
</reference>
<dbReference type="Proteomes" id="UP000262056">
    <property type="component" value="Unassembled WGS sequence"/>
</dbReference>
<gene>
    <name evidence="3" type="ORF">DCY43_00110</name>
    <name evidence="4" type="ORF">DIU24_04255</name>
</gene>
<dbReference type="EMBL" id="DQFB01000007">
    <property type="protein sequence ID" value="HCQ40883.1"/>
    <property type="molecule type" value="Genomic_DNA"/>
</dbReference>
<dbReference type="Proteomes" id="UP000264072">
    <property type="component" value="Unassembled WGS sequence"/>
</dbReference>
<feature type="region of interest" description="Disordered" evidence="1">
    <location>
        <begin position="83"/>
        <end position="111"/>
    </location>
</feature>
<keyword evidence="2" id="KW-0812">Transmembrane</keyword>
<name>A0A357X1N8_UNCKA</name>
<proteinExistence type="predicted"/>
<organism evidence="3 6">
    <name type="scientific">candidate division WWE3 bacterium</name>
    <dbReference type="NCBI Taxonomy" id="2053526"/>
    <lineage>
        <taxon>Bacteria</taxon>
        <taxon>Katanobacteria</taxon>
    </lineage>
</organism>
<feature type="transmembrane region" description="Helical" evidence="2">
    <location>
        <begin position="20"/>
        <end position="40"/>
    </location>
</feature>
<feature type="compositionally biased region" description="Basic and acidic residues" evidence="1">
    <location>
        <begin position="83"/>
        <end position="95"/>
    </location>
</feature>
<dbReference type="EMBL" id="DNHX01000002">
    <property type="protein sequence ID" value="HAZ29149.1"/>
    <property type="molecule type" value="Genomic_DNA"/>
</dbReference>
<feature type="transmembrane region" description="Helical" evidence="2">
    <location>
        <begin position="46"/>
        <end position="65"/>
    </location>
</feature>
<keyword evidence="2" id="KW-1133">Transmembrane helix</keyword>
<dbReference type="AlphaFoldDB" id="A0A357X1N8"/>
<evidence type="ECO:0000313" key="5">
    <source>
        <dbReference type="Proteomes" id="UP000262056"/>
    </source>
</evidence>
<evidence type="ECO:0000256" key="1">
    <source>
        <dbReference type="SAM" id="MobiDB-lite"/>
    </source>
</evidence>
<evidence type="ECO:0000256" key="2">
    <source>
        <dbReference type="SAM" id="Phobius"/>
    </source>
</evidence>
<evidence type="ECO:0000313" key="4">
    <source>
        <dbReference type="EMBL" id="HCQ40883.1"/>
    </source>
</evidence>
<protein>
    <submittedName>
        <fullName evidence="3">Uncharacterized protein</fullName>
    </submittedName>
</protein>
<comment type="caution">
    <text evidence="3">The sequence shown here is derived from an EMBL/GenBank/DDBJ whole genome shotgun (WGS) entry which is preliminary data.</text>
</comment>
<evidence type="ECO:0000313" key="6">
    <source>
        <dbReference type="Proteomes" id="UP000264072"/>
    </source>
</evidence>
<keyword evidence="2" id="KW-0472">Membrane</keyword>
<sequence>MFVFDFLISALIGYIIRIKWVLVLLVVYFVLLILGALAYPQLFVKYLNVGNILVQTGGLLLGAFLRSLRDKNLAARAEEERKAKEAEESLKKEAAAKTSSKSGVRARGRVK</sequence>
<accession>A0A357X1N8</accession>
<evidence type="ECO:0000313" key="3">
    <source>
        <dbReference type="EMBL" id="HAZ29149.1"/>
    </source>
</evidence>